<dbReference type="Pfam" id="PF13711">
    <property type="entry name" value="DUF4160"/>
    <property type="match status" value="1"/>
</dbReference>
<dbReference type="HOGENOM" id="CLU_162083_0_0_9"/>
<organism evidence="1 2">
    <name type="scientific">Selenomonas ruminantium subsp. lactilytica (strain NBRC 103574 / TAM6421)</name>
    <dbReference type="NCBI Taxonomy" id="927704"/>
    <lineage>
        <taxon>Bacteria</taxon>
        <taxon>Bacillati</taxon>
        <taxon>Bacillota</taxon>
        <taxon>Negativicutes</taxon>
        <taxon>Selenomonadales</taxon>
        <taxon>Selenomonadaceae</taxon>
        <taxon>Selenomonas</taxon>
    </lineage>
</organism>
<protein>
    <recommendedName>
        <fullName evidence="3">DUF4160 domain-containing protein</fullName>
    </recommendedName>
</protein>
<evidence type="ECO:0008006" key="3">
    <source>
        <dbReference type="Google" id="ProtNLM"/>
    </source>
</evidence>
<sequence length="78" mass="9103">MPTYSTAGITIELRSREDGRHHLPHVHVIYGKYAQVLDLDGNELAGRMPAKQLKRAKEWIADNKSLLEKEWRKFHVHD</sequence>
<dbReference type="AlphaFoldDB" id="I0GTG1"/>
<dbReference type="PATRIC" id="fig|927704.6.peg.2422"/>
<evidence type="ECO:0000313" key="2">
    <source>
        <dbReference type="Proteomes" id="UP000007887"/>
    </source>
</evidence>
<gene>
    <name evidence="1" type="ordered locus">SELR_23400</name>
</gene>
<dbReference type="Proteomes" id="UP000007887">
    <property type="component" value="Chromosome"/>
</dbReference>
<reference evidence="1 2" key="1">
    <citation type="submission" date="2011-10" db="EMBL/GenBank/DDBJ databases">
        <title>Whole genome sequence of Selenomonas ruminantium subsp. lactilytica TAM6421.</title>
        <authorList>
            <person name="Oguchi A."/>
            <person name="Ankai A."/>
            <person name="Kaneko J."/>
            <person name="Yamada-Narita S."/>
            <person name="Fukui S."/>
            <person name="Takahashi M."/>
            <person name="Onodera T."/>
            <person name="Kojima S."/>
            <person name="Fushimi T."/>
            <person name="Abe N."/>
            <person name="Kamio Y."/>
            <person name="Yamazaki S."/>
            <person name="Fujita N."/>
        </authorList>
    </citation>
    <scope>NUCLEOTIDE SEQUENCE [LARGE SCALE GENOMIC DNA]</scope>
    <source>
        <strain evidence="2">NBRC 103574 / TAM6421</strain>
    </source>
</reference>
<accession>I0GTG1</accession>
<dbReference type="KEGG" id="sri:SELR_23400"/>
<dbReference type="InterPro" id="IPR025427">
    <property type="entry name" value="DUF4160"/>
</dbReference>
<evidence type="ECO:0000313" key="1">
    <source>
        <dbReference type="EMBL" id="BAL84048.1"/>
    </source>
</evidence>
<proteinExistence type="predicted"/>
<name>I0GTG1_SELRL</name>
<dbReference type="OrthoDB" id="122670at2"/>
<dbReference type="EMBL" id="AP012292">
    <property type="protein sequence ID" value="BAL84048.1"/>
    <property type="molecule type" value="Genomic_DNA"/>
</dbReference>
<dbReference type="RefSeq" id="WP_014425470.1">
    <property type="nucleotide sequence ID" value="NC_017068.1"/>
</dbReference>